<organism evidence="1 2">
    <name type="scientific">Escherichia coli</name>
    <dbReference type="NCBI Taxonomy" id="562"/>
    <lineage>
        <taxon>Bacteria</taxon>
        <taxon>Pseudomonadati</taxon>
        <taxon>Pseudomonadota</taxon>
        <taxon>Gammaproteobacteria</taxon>
        <taxon>Enterobacterales</taxon>
        <taxon>Enterobacteriaceae</taxon>
        <taxon>Escherichia</taxon>
    </lineage>
</organism>
<proteinExistence type="predicted"/>
<dbReference type="RefSeq" id="WP_000775244.1">
    <property type="nucleotide sequence ID" value="NZ_CP107720.1"/>
</dbReference>
<comment type="caution">
    <text evidence="1">The sequence shown here is derived from an EMBL/GenBank/DDBJ whole genome shotgun (WGS) entry which is preliminary data.</text>
</comment>
<dbReference type="EMBL" id="SCIU01000024">
    <property type="protein sequence ID" value="RXB29800.1"/>
    <property type="molecule type" value="Genomic_DNA"/>
</dbReference>
<protein>
    <submittedName>
        <fullName evidence="1">Uncharacterized protein</fullName>
    </submittedName>
</protein>
<sequence>MKLPIVDVFENPYESWTCRKASQEEMMAVYRATGKFETHIKDKLIAKIKNHLDAAKHMAKRGSDNGLENFIDRYLDNSVNYKELRRAMPSKTPKVLFDYQQKYPNYSVTEVDKEINSIGHTLSEGQYLFHGGAWLNGASNQFKLTAPLSTSFCPQVALRNAEWRGKAYDNNKIELFVLHTVNPITNVFAFPRKNASMGNEKEILFASGATLIRRATHLIRDDYPAGKYEHKDKKIPIYVVEVDIS</sequence>
<evidence type="ECO:0000313" key="2">
    <source>
        <dbReference type="Proteomes" id="UP000290652"/>
    </source>
</evidence>
<dbReference type="Proteomes" id="UP000290652">
    <property type="component" value="Unassembled WGS sequence"/>
</dbReference>
<evidence type="ECO:0000313" key="1">
    <source>
        <dbReference type="EMBL" id="RXB29800.1"/>
    </source>
</evidence>
<gene>
    <name evidence="1" type="ORF">EPS97_13560</name>
</gene>
<reference evidence="1 2" key="1">
    <citation type="submission" date="2019-01" db="EMBL/GenBank/DDBJ databases">
        <title>Genomic analysis of febrile catheter-associated UTI E. coli isolates.</title>
        <authorList>
            <person name="Potter R."/>
            <person name="Zou Z."/>
            <person name="Henderson J."/>
            <person name="Dantas G."/>
        </authorList>
    </citation>
    <scope>NUCLEOTIDE SEQUENCE [LARGE SCALE GENOMIC DNA]</scope>
    <source>
        <strain evidence="1 2">49_rectal</strain>
    </source>
</reference>
<name>A0A9Q7KBY0_ECOLX</name>
<accession>A0A9Q7KBY0</accession>
<dbReference type="AlphaFoldDB" id="A0A9Q7KBY0"/>